<dbReference type="CDD" id="cd07717">
    <property type="entry name" value="RNaseZ_ZiPD-like_MBL-fold"/>
    <property type="match status" value="1"/>
</dbReference>
<dbReference type="NCBIfam" id="NF000801">
    <property type="entry name" value="PRK00055.1-3"/>
    <property type="match status" value="1"/>
</dbReference>
<feature type="binding site" evidence="8">
    <location>
        <position position="151"/>
    </location>
    <ligand>
        <name>Zn(2+)</name>
        <dbReference type="ChEBI" id="CHEBI:29105"/>
        <label>1</label>
        <note>catalytic</note>
    </ligand>
</feature>
<dbReference type="PANTHER" id="PTHR46018:SF2">
    <property type="entry name" value="ZINC PHOSPHODIESTERASE ELAC PROTEIN 1"/>
    <property type="match status" value="1"/>
</dbReference>
<keyword evidence="11" id="KW-1185">Reference proteome</keyword>
<dbReference type="SUPFAM" id="SSF56281">
    <property type="entry name" value="Metallo-hydrolase/oxidoreductase"/>
    <property type="match status" value="1"/>
</dbReference>
<comment type="catalytic activity">
    <reaction evidence="8">
        <text>Endonucleolytic cleavage of RNA, removing extra 3' nucleotides from tRNA precursor, generating 3' termini of tRNAs. A 3'-hydroxy group is left at the tRNA terminus and a 5'-phosphoryl group is left at the trailer molecule.</text>
        <dbReference type="EC" id="3.1.26.11"/>
    </reaction>
</comment>
<evidence type="ECO:0000313" key="11">
    <source>
        <dbReference type="Proteomes" id="UP001224418"/>
    </source>
</evidence>
<protein>
    <recommendedName>
        <fullName evidence="8">Ribonuclease Z</fullName>
        <shortName evidence="8">RNase Z</shortName>
        <ecNumber evidence="8">3.1.26.11</ecNumber>
    </recommendedName>
    <alternativeName>
        <fullName evidence="8">tRNA 3 endonuclease</fullName>
    </alternativeName>
    <alternativeName>
        <fullName evidence="8">tRNase Z</fullName>
    </alternativeName>
</protein>
<dbReference type="PANTHER" id="PTHR46018">
    <property type="entry name" value="ZINC PHOSPHODIESTERASE ELAC PROTEIN 1"/>
    <property type="match status" value="1"/>
</dbReference>
<feature type="binding site" evidence="8">
    <location>
        <position position="278"/>
    </location>
    <ligand>
        <name>Zn(2+)</name>
        <dbReference type="ChEBI" id="CHEBI:29105"/>
        <label>2</label>
        <note>catalytic</note>
    </ligand>
</feature>
<dbReference type="InterPro" id="IPR036866">
    <property type="entry name" value="RibonucZ/Hydroxyglut_hydro"/>
</dbReference>
<gene>
    <name evidence="8" type="primary">rnz</name>
    <name evidence="10" type="ORF">QOZ93_000360</name>
</gene>
<feature type="binding site" evidence="8">
    <location>
        <position position="66"/>
    </location>
    <ligand>
        <name>Zn(2+)</name>
        <dbReference type="ChEBI" id="CHEBI:29105"/>
        <label>2</label>
        <note>catalytic</note>
    </ligand>
</feature>
<evidence type="ECO:0000256" key="4">
    <source>
        <dbReference type="ARBA" id="ARBA00022723"/>
    </source>
</evidence>
<feature type="active site" description="Proton acceptor" evidence="8">
    <location>
        <position position="65"/>
    </location>
</feature>
<dbReference type="Pfam" id="PF23023">
    <property type="entry name" value="Anti-Pycsar_Apyc1"/>
    <property type="match status" value="1"/>
</dbReference>
<comment type="cofactor">
    <cofactor evidence="8">
        <name>Zn(2+)</name>
        <dbReference type="ChEBI" id="CHEBI:29105"/>
    </cofactor>
    <text evidence="8">Binds 2 Zn(2+) ions.</text>
</comment>
<keyword evidence="6 8" id="KW-0378">Hydrolase</keyword>
<dbReference type="Proteomes" id="UP001224418">
    <property type="component" value="Unassembled WGS sequence"/>
</dbReference>
<comment type="function">
    <text evidence="8">Zinc phosphodiesterase, which displays some tRNA 3'-processing endonuclease activity. Probably involved in tRNA maturation, by removing a 3'-trailer from precursor tRNA.</text>
</comment>
<keyword evidence="2 8" id="KW-0819">tRNA processing</keyword>
<feature type="domain" description="Metallo-beta-lactamase" evidence="9">
    <location>
        <begin position="208"/>
        <end position="279"/>
    </location>
</feature>
<keyword evidence="5 8" id="KW-0255">Endonuclease</keyword>
<name>A0ABU0JNJ7_HATLI</name>
<proteinExistence type="inferred from homology"/>
<feature type="binding site" evidence="8">
    <location>
        <position position="65"/>
    </location>
    <ligand>
        <name>Zn(2+)</name>
        <dbReference type="ChEBI" id="CHEBI:29105"/>
        <label>2</label>
        <note>catalytic</note>
    </ligand>
</feature>
<dbReference type="Gene3D" id="3.60.15.10">
    <property type="entry name" value="Ribonuclease Z/Hydroxyacylglutathione hydrolase-like"/>
    <property type="match status" value="1"/>
</dbReference>
<feature type="binding site" evidence="8">
    <location>
        <position position="219"/>
    </location>
    <ligand>
        <name>Zn(2+)</name>
        <dbReference type="ChEBI" id="CHEBI:29105"/>
        <label>2</label>
        <note>catalytic</note>
    </ligand>
</feature>
<sequence length="315" mass="35286">MIDICLLGTGGNMPMPYRFLASSIISYLGRKILIDAGEGTQVAMRILGRGFKSLDVICITHCHGDHIIGLTGLLSTIGNSGRLDPITIIGPEGIKKVVEGLNVINPYLPYQLNIIENPSMDIFMKVDKNGIIICENEKDSNIVISTMKLEHSSHCIGYSFYYKRNPKFNVEKATNNNVPKVIWNRLQKGETIELEDRIYTPNLVLGEERNGIKISYITDTRPIKEAKKFIENSNLFICEGTYGNDDDIEKAIKNKHMTFREAATLAKESSVDRLVLTHFSPAMTNPEEYAKNCLEVHKNSVIGNDGMIISLNFQE</sequence>
<feature type="binding site" evidence="8">
    <location>
        <position position="63"/>
    </location>
    <ligand>
        <name>Zn(2+)</name>
        <dbReference type="ChEBI" id="CHEBI:29105"/>
        <label>1</label>
        <note>catalytic</note>
    </ligand>
</feature>
<feature type="binding site" evidence="8">
    <location>
        <position position="61"/>
    </location>
    <ligand>
        <name>Zn(2+)</name>
        <dbReference type="ChEBI" id="CHEBI:29105"/>
        <label>1</label>
        <note>catalytic</note>
    </ligand>
</feature>
<keyword evidence="3 8" id="KW-0540">Nuclease</keyword>
<evidence type="ECO:0000256" key="7">
    <source>
        <dbReference type="ARBA" id="ARBA00022833"/>
    </source>
</evidence>
<evidence type="ECO:0000256" key="5">
    <source>
        <dbReference type="ARBA" id="ARBA00022759"/>
    </source>
</evidence>
<dbReference type="GO" id="GO:0042781">
    <property type="term" value="F:3'-tRNA processing endoribonuclease activity"/>
    <property type="evidence" value="ECO:0007669"/>
    <property type="project" value="UniProtKB-EC"/>
</dbReference>
<evidence type="ECO:0000259" key="9">
    <source>
        <dbReference type="Pfam" id="PF12706"/>
    </source>
</evidence>
<evidence type="ECO:0000256" key="8">
    <source>
        <dbReference type="HAMAP-Rule" id="MF_01818"/>
    </source>
</evidence>
<keyword evidence="7 8" id="KW-0862">Zinc</keyword>
<evidence type="ECO:0000256" key="3">
    <source>
        <dbReference type="ARBA" id="ARBA00022722"/>
    </source>
</evidence>
<dbReference type="HAMAP" id="MF_01818">
    <property type="entry name" value="RNase_Z_BN"/>
    <property type="match status" value="1"/>
</dbReference>
<organism evidence="10 11">
    <name type="scientific">Hathewaya limosa</name>
    <name type="common">Clostridium limosum</name>
    <dbReference type="NCBI Taxonomy" id="1536"/>
    <lineage>
        <taxon>Bacteria</taxon>
        <taxon>Bacillati</taxon>
        <taxon>Bacillota</taxon>
        <taxon>Clostridia</taxon>
        <taxon>Eubacteriales</taxon>
        <taxon>Clostridiaceae</taxon>
        <taxon>Hathewaya</taxon>
    </lineage>
</organism>
<dbReference type="EMBL" id="JAUSWN010000002">
    <property type="protein sequence ID" value="MDQ0478651.1"/>
    <property type="molecule type" value="Genomic_DNA"/>
</dbReference>
<dbReference type="InterPro" id="IPR013471">
    <property type="entry name" value="RNase_Z/BN"/>
</dbReference>
<dbReference type="RefSeq" id="WP_307354889.1">
    <property type="nucleotide sequence ID" value="NZ_BAAACJ010000008.1"/>
</dbReference>
<keyword evidence="4 8" id="KW-0479">Metal-binding</keyword>
<dbReference type="NCBIfam" id="TIGR02651">
    <property type="entry name" value="RNase_Z"/>
    <property type="match status" value="1"/>
</dbReference>
<evidence type="ECO:0000256" key="2">
    <source>
        <dbReference type="ARBA" id="ARBA00022694"/>
    </source>
</evidence>
<feature type="binding site" evidence="8">
    <location>
        <position position="219"/>
    </location>
    <ligand>
        <name>Zn(2+)</name>
        <dbReference type="ChEBI" id="CHEBI:29105"/>
        <label>1</label>
        <note>catalytic</note>
    </ligand>
</feature>
<evidence type="ECO:0000313" key="10">
    <source>
        <dbReference type="EMBL" id="MDQ0478651.1"/>
    </source>
</evidence>
<dbReference type="Pfam" id="PF12706">
    <property type="entry name" value="Lactamase_B_2"/>
    <property type="match status" value="1"/>
</dbReference>
<comment type="caution">
    <text evidence="10">The sequence shown here is derived from an EMBL/GenBank/DDBJ whole genome shotgun (WGS) entry which is preliminary data.</text>
</comment>
<dbReference type="EC" id="3.1.26.11" evidence="8"/>
<dbReference type="InterPro" id="IPR001279">
    <property type="entry name" value="Metallo-B-lactamas"/>
</dbReference>
<reference evidence="10 11" key="1">
    <citation type="submission" date="2023-07" db="EMBL/GenBank/DDBJ databases">
        <title>Genomic Encyclopedia of Type Strains, Phase IV (KMG-IV): sequencing the most valuable type-strain genomes for metagenomic binning, comparative biology and taxonomic classification.</title>
        <authorList>
            <person name="Goeker M."/>
        </authorList>
    </citation>
    <scope>NUCLEOTIDE SEQUENCE [LARGE SCALE GENOMIC DNA]</scope>
    <source>
        <strain evidence="10 11">DSM 1400</strain>
    </source>
</reference>
<accession>A0ABU0JNJ7</accession>
<evidence type="ECO:0000256" key="1">
    <source>
        <dbReference type="ARBA" id="ARBA00011738"/>
    </source>
</evidence>
<comment type="subunit">
    <text evidence="1 8">Homodimer.</text>
</comment>
<evidence type="ECO:0000256" key="6">
    <source>
        <dbReference type="ARBA" id="ARBA00022801"/>
    </source>
</evidence>
<comment type="similarity">
    <text evidence="8">Belongs to the RNase Z family.</text>
</comment>